<dbReference type="GO" id="GO:0016787">
    <property type="term" value="F:hydrolase activity"/>
    <property type="evidence" value="ECO:0007669"/>
    <property type="project" value="UniProtKB-KW"/>
</dbReference>
<dbReference type="RefSeq" id="WP_262065120.1">
    <property type="nucleotide sequence ID" value="NZ_JAMXOD010000003.1"/>
</dbReference>
<protein>
    <submittedName>
        <fullName evidence="1">HAD family hydrolase</fullName>
    </submittedName>
</protein>
<dbReference type="Pfam" id="PF13419">
    <property type="entry name" value="HAD_2"/>
    <property type="match status" value="1"/>
</dbReference>
<dbReference type="Gene3D" id="3.40.50.1000">
    <property type="entry name" value="HAD superfamily/HAD-like"/>
    <property type="match status" value="1"/>
</dbReference>
<dbReference type="PANTHER" id="PTHR43434">
    <property type="entry name" value="PHOSPHOGLYCOLATE PHOSPHATASE"/>
    <property type="match status" value="1"/>
</dbReference>
<proteinExistence type="predicted"/>
<dbReference type="InterPro" id="IPR023214">
    <property type="entry name" value="HAD_sf"/>
</dbReference>
<sequence length="217" mass="24367">MKACIFDLDGTLANTLESLVYSVEKTLKEMNLPMISKQQCCSFVGNGARVLLEKSIAAAGADQDRIEEAIEIYIRIFDEHCTYHVESYSGVEDTLKQLKSEGYKLAVLSNKPHRQTQKVIYELYGEDFFDAVYGQRKGVERKPSPAPLLEIVEEMKLSKEDCVYIGDSEVDVKTGHNAQLKTIAVTWGFREKSELEAAGAKKLVDSPEELYQCIKAL</sequence>
<dbReference type="PANTHER" id="PTHR43434:SF1">
    <property type="entry name" value="PHOSPHOGLYCOLATE PHOSPHATASE"/>
    <property type="match status" value="1"/>
</dbReference>
<name>A0ABT1E9Z5_9FIRM</name>
<comment type="caution">
    <text evidence="1">The sequence shown here is derived from an EMBL/GenBank/DDBJ whole genome shotgun (WGS) entry which is preliminary data.</text>
</comment>
<dbReference type="InterPro" id="IPR050155">
    <property type="entry name" value="HAD-like_hydrolase_sf"/>
</dbReference>
<keyword evidence="2" id="KW-1185">Reference proteome</keyword>
<dbReference type="SFLD" id="SFLDS00003">
    <property type="entry name" value="Haloacid_Dehalogenase"/>
    <property type="match status" value="1"/>
</dbReference>
<reference evidence="1 2" key="1">
    <citation type="journal article" date="2022" name="Genome Biol. Evol.">
        <title>Host diet, physiology and behaviors set the stage for Lachnospiraceae cladogenesis.</title>
        <authorList>
            <person name="Vera-Ponce De Leon A."/>
            <person name="Schneider M."/>
            <person name="Jahnes B.C."/>
            <person name="Sadowski V."/>
            <person name="Camuy-Velez L.A."/>
            <person name="Duan J."/>
            <person name="Sabree Z.L."/>
        </authorList>
    </citation>
    <scope>NUCLEOTIDE SEQUENCE [LARGE SCALE GENOMIC DNA]</scope>
    <source>
        <strain evidence="1 2">PAL113</strain>
    </source>
</reference>
<dbReference type="NCBIfam" id="TIGR01549">
    <property type="entry name" value="HAD-SF-IA-v1"/>
    <property type="match status" value="1"/>
</dbReference>
<dbReference type="PRINTS" id="PR00413">
    <property type="entry name" value="HADHALOGNASE"/>
</dbReference>
<dbReference type="InterPro" id="IPR023198">
    <property type="entry name" value="PGP-like_dom2"/>
</dbReference>
<gene>
    <name evidence="1" type="ORF">NK125_02755</name>
</gene>
<accession>A0ABT1E9Z5</accession>
<dbReference type="Proteomes" id="UP001523566">
    <property type="component" value="Unassembled WGS sequence"/>
</dbReference>
<evidence type="ECO:0000313" key="2">
    <source>
        <dbReference type="Proteomes" id="UP001523566"/>
    </source>
</evidence>
<dbReference type="InterPro" id="IPR041492">
    <property type="entry name" value="HAD_2"/>
</dbReference>
<dbReference type="SUPFAM" id="SSF56784">
    <property type="entry name" value="HAD-like"/>
    <property type="match status" value="1"/>
</dbReference>
<evidence type="ECO:0000313" key="1">
    <source>
        <dbReference type="EMBL" id="MCP1101332.1"/>
    </source>
</evidence>
<dbReference type="InterPro" id="IPR006439">
    <property type="entry name" value="HAD-SF_hydro_IA"/>
</dbReference>
<dbReference type="InterPro" id="IPR036412">
    <property type="entry name" value="HAD-like_sf"/>
</dbReference>
<organism evidence="1 2">
    <name type="scientific">Aequitasia blattaphilus</name>
    <dbReference type="NCBI Taxonomy" id="2949332"/>
    <lineage>
        <taxon>Bacteria</taxon>
        <taxon>Bacillati</taxon>
        <taxon>Bacillota</taxon>
        <taxon>Clostridia</taxon>
        <taxon>Lachnospirales</taxon>
        <taxon>Lachnospiraceae</taxon>
        <taxon>Aequitasia</taxon>
    </lineage>
</organism>
<dbReference type="Gene3D" id="1.10.150.240">
    <property type="entry name" value="Putative phosphatase, domain 2"/>
    <property type="match status" value="1"/>
</dbReference>
<dbReference type="EMBL" id="JAMZFW010000003">
    <property type="protein sequence ID" value="MCP1101332.1"/>
    <property type="molecule type" value="Genomic_DNA"/>
</dbReference>
<dbReference type="InterPro" id="IPR006549">
    <property type="entry name" value="HAD-SF_hydro_IIIA"/>
</dbReference>
<dbReference type="SFLD" id="SFLDG01135">
    <property type="entry name" value="C1.5.6:_HAD__Beta-PGM__Phospha"/>
    <property type="match status" value="1"/>
</dbReference>
<keyword evidence="1" id="KW-0378">Hydrolase</keyword>
<dbReference type="SFLD" id="SFLDG01129">
    <property type="entry name" value="C1.5:_HAD__Beta-PGM__Phosphata"/>
    <property type="match status" value="1"/>
</dbReference>
<dbReference type="NCBIfam" id="TIGR01662">
    <property type="entry name" value="HAD-SF-IIIA"/>
    <property type="match status" value="1"/>
</dbReference>